<feature type="signal peptide" evidence="2">
    <location>
        <begin position="1"/>
        <end position="27"/>
    </location>
</feature>
<keyword evidence="4" id="KW-1185">Reference proteome</keyword>
<name>A0A369WAQ9_9GAMM</name>
<dbReference type="Gene3D" id="2.30.30.830">
    <property type="match status" value="1"/>
</dbReference>
<organism evidence="3 4">
    <name type="scientific">Motiliproteus coralliicola</name>
    <dbReference type="NCBI Taxonomy" id="2283196"/>
    <lineage>
        <taxon>Bacteria</taxon>
        <taxon>Pseudomonadati</taxon>
        <taxon>Pseudomonadota</taxon>
        <taxon>Gammaproteobacteria</taxon>
        <taxon>Oceanospirillales</taxon>
        <taxon>Oceanospirillaceae</taxon>
        <taxon>Motiliproteus</taxon>
    </lineage>
</organism>
<evidence type="ECO:0000313" key="3">
    <source>
        <dbReference type="EMBL" id="RDE19108.1"/>
    </source>
</evidence>
<dbReference type="AlphaFoldDB" id="A0A369WAQ9"/>
<feature type="chain" id="PRO_5016711981" evidence="2">
    <location>
        <begin position="28"/>
        <end position="185"/>
    </location>
</feature>
<evidence type="ECO:0000313" key="4">
    <source>
        <dbReference type="Proteomes" id="UP000253769"/>
    </source>
</evidence>
<proteinExistence type="predicted"/>
<dbReference type="PIRSF" id="PIRSF016481">
    <property type="entry name" value="Pilus_assembly_PilP"/>
    <property type="match status" value="1"/>
</dbReference>
<dbReference type="OrthoDB" id="5296580at2"/>
<protein>
    <submittedName>
        <fullName evidence="3">Pilus assembly protein PilP</fullName>
    </submittedName>
</protein>
<feature type="region of interest" description="Disordered" evidence="1">
    <location>
        <begin position="79"/>
        <end position="98"/>
    </location>
</feature>
<comment type="caution">
    <text evidence="3">The sequence shown here is derived from an EMBL/GenBank/DDBJ whole genome shotgun (WGS) entry which is preliminary data.</text>
</comment>
<evidence type="ECO:0000256" key="2">
    <source>
        <dbReference type="SAM" id="SignalP"/>
    </source>
</evidence>
<sequence length="185" mass="20916">MKANYRPSQTWLPLALAAVMLSGCSQINDTSDLRQYVAETQSRPAGKIDPLPEFKPYESFLYRATSLRGPFQPLVRVELTEEDQSDGPKNDLKPDFDRPKEPLEAFKLENLVMVGTIHMLENGDLTALIKDGNGEIHRIKSGNYVGRNYGEILTVNETQIDIMEIVPNGRDGWMKRPRNLVLAEQ</sequence>
<dbReference type="Pfam" id="PF04351">
    <property type="entry name" value="PilP"/>
    <property type="match status" value="1"/>
</dbReference>
<accession>A0A369WAQ9</accession>
<dbReference type="EMBL" id="QQOH01000004">
    <property type="protein sequence ID" value="RDE19108.1"/>
    <property type="molecule type" value="Genomic_DNA"/>
</dbReference>
<feature type="compositionally biased region" description="Basic and acidic residues" evidence="1">
    <location>
        <begin position="86"/>
        <end position="98"/>
    </location>
</feature>
<gene>
    <name evidence="3" type="ORF">DV711_16090</name>
</gene>
<dbReference type="PROSITE" id="PS51257">
    <property type="entry name" value="PROKAR_LIPOPROTEIN"/>
    <property type="match status" value="1"/>
</dbReference>
<keyword evidence="2" id="KW-0732">Signal</keyword>
<reference evidence="3 4" key="1">
    <citation type="submission" date="2018-07" db="EMBL/GenBank/DDBJ databases">
        <title>Motiliproteus coralliicola sp. nov., a bacterium isolated from Coral.</title>
        <authorList>
            <person name="Wang G."/>
        </authorList>
    </citation>
    <scope>NUCLEOTIDE SEQUENCE [LARGE SCALE GENOMIC DNA]</scope>
    <source>
        <strain evidence="3 4">C34</strain>
    </source>
</reference>
<dbReference type="InterPro" id="IPR007446">
    <property type="entry name" value="PilP"/>
</dbReference>
<evidence type="ECO:0000256" key="1">
    <source>
        <dbReference type="SAM" id="MobiDB-lite"/>
    </source>
</evidence>
<dbReference type="Proteomes" id="UP000253769">
    <property type="component" value="Unassembled WGS sequence"/>
</dbReference>